<accession>A0A2M7LIN2</accession>
<proteinExistence type="predicted"/>
<dbReference type="Proteomes" id="UP000229531">
    <property type="component" value="Unassembled WGS sequence"/>
</dbReference>
<name>A0A2M7LIN2_9BACT</name>
<evidence type="ECO:0000313" key="1">
    <source>
        <dbReference type="EMBL" id="PIX67917.1"/>
    </source>
</evidence>
<comment type="caution">
    <text evidence="1">The sequence shown here is derived from an EMBL/GenBank/DDBJ whole genome shotgun (WGS) entry which is preliminary data.</text>
</comment>
<evidence type="ECO:0000313" key="2">
    <source>
        <dbReference type="Proteomes" id="UP000229531"/>
    </source>
</evidence>
<protein>
    <submittedName>
        <fullName evidence="1">DNA damage-inducible protein D</fullName>
    </submittedName>
</protein>
<feature type="non-terminal residue" evidence="1">
    <location>
        <position position="1"/>
    </location>
</feature>
<dbReference type="AlphaFoldDB" id="A0A2M7LIN2"/>
<organism evidence="1 2">
    <name type="scientific">Candidatus Shapirobacteria bacterium CG_4_10_14_3_um_filter_35_13</name>
    <dbReference type="NCBI Taxonomy" id="1974873"/>
    <lineage>
        <taxon>Bacteria</taxon>
        <taxon>Candidatus Shapironibacteriota</taxon>
    </lineage>
</organism>
<sequence length="56" mass="6617">IKDKNLRGSYKLNEEVIKNSHATRHTLLSRGIRPESLKPQEDLKKIELRRLPQRLV</sequence>
<dbReference type="EMBL" id="PFJG01000051">
    <property type="protein sequence ID" value="PIX67917.1"/>
    <property type="molecule type" value="Genomic_DNA"/>
</dbReference>
<gene>
    <name evidence="1" type="ORF">COZ41_02475</name>
</gene>
<reference evidence="2" key="1">
    <citation type="submission" date="2017-09" db="EMBL/GenBank/DDBJ databases">
        <title>Depth-based differentiation of microbial function through sediment-hosted aquifers and enrichment of novel symbionts in the deep terrestrial subsurface.</title>
        <authorList>
            <person name="Probst A.J."/>
            <person name="Ladd B."/>
            <person name="Jarett J.K."/>
            <person name="Geller-Mcgrath D.E."/>
            <person name="Sieber C.M.K."/>
            <person name="Emerson J.B."/>
            <person name="Anantharaman K."/>
            <person name="Thomas B.C."/>
            <person name="Malmstrom R."/>
            <person name="Stieglmeier M."/>
            <person name="Klingl A."/>
            <person name="Woyke T."/>
            <person name="Ryan C.M."/>
            <person name="Banfield J.F."/>
        </authorList>
    </citation>
    <scope>NUCLEOTIDE SEQUENCE [LARGE SCALE GENOMIC DNA]</scope>
</reference>